<evidence type="ECO:0000256" key="3">
    <source>
        <dbReference type="ARBA" id="ARBA00022741"/>
    </source>
</evidence>
<keyword evidence="4 10" id="KW-0067">ATP-binding</keyword>
<name>A0ABV5LWP5_9ACTN</name>
<dbReference type="Proteomes" id="UP001589748">
    <property type="component" value="Unassembled WGS sequence"/>
</dbReference>
<dbReference type="SUPFAM" id="SSF52540">
    <property type="entry name" value="P-loop containing nucleoside triphosphate hydrolases"/>
    <property type="match status" value="1"/>
</dbReference>
<keyword evidence="6 7" id="KW-0472">Membrane</keyword>
<feature type="transmembrane region" description="Helical" evidence="7">
    <location>
        <begin position="273"/>
        <end position="296"/>
    </location>
</feature>
<evidence type="ECO:0000256" key="7">
    <source>
        <dbReference type="SAM" id="Phobius"/>
    </source>
</evidence>
<evidence type="ECO:0000256" key="4">
    <source>
        <dbReference type="ARBA" id="ARBA00022840"/>
    </source>
</evidence>
<keyword evidence="3" id="KW-0547">Nucleotide-binding</keyword>
<feature type="domain" description="ABC transporter" evidence="8">
    <location>
        <begin position="366"/>
        <end position="621"/>
    </location>
</feature>
<dbReference type="GO" id="GO:0005524">
    <property type="term" value="F:ATP binding"/>
    <property type="evidence" value="ECO:0007669"/>
    <property type="project" value="UniProtKB-KW"/>
</dbReference>
<evidence type="ECO:0000256" key="5">
    <source>
        <dbReference type="ARBA" id="ARBA00022989"/>
    </source>
</evidence>
<proteinExistence type="predicted"/>
<keyword evidence="2 7" id="KW-0812">Transmembrane</keyword>
<protein>
    <submittedName>
        <fullName evidence="10">ABC transporter ATP-binding protein</fullName>
    </submittedName>
</protein>
<gene>
    <name evidence="10" type="ORF">ACFFVI_16200</name>
</gene>
<sequence length="630" mass="66926">MPGADVLDLHRERHRRRRDLRALPALLVEAVRLCRRAAPREFALTLGLQLLGATLLGVQVLVGRWALQEILAGDGKAGTDLRGAVAPLALLAAVALVGSFSGAIRQQRLRLLGELVQRAIWARLLDVSTTVDLTTYEDARFYDRLQRVTTNAISRPLAVAQGLVGIVGGSVGAVGLGVSLWIISPVLLPLLVLAAVPLFLLSRRGGRTEFAFALAQTPAFRVRDYLRQTLTGRDDAKEVRAYGLEEPLRRRYDGLYDDYVGALRAQVRTRIRLALLGNGLTALTVALTLGGLLLLVGRGTLDLADAGAAGVAIPLLGSRLQQLVTGAGNVAESGLFLEDLQAFLAIAPAAAARRPTDPAPEGFSVLRAEGVGFRYPQATTDSLTGIDVEIRRGQVVALVGENGSGKTTLAKVLAGLHTPTAGVIRWDATVVAGAAASGPEGSGPGGTGVDPVGLRAQVAVLFQDFAHYHLSAHDNIALGRADRPSSREEVRAAAVRAGADGFLQRLPAGYDTPLTTELHGGSDLSLGQWQRVALARAFRRDAPFVILDEPTASLDARAEADLFAGIGDLMAGSTVLLISHRFSSVRYADRIFVLREGRLDDSGTHDELLARGGHYAELYTLQAAAYRDDA</sequence>
<dbReference type="PROSITE" id="PS50893">
    <property type="entry name" value="ABC_TRANSPORTER_2"/>
    <property type="match status" value="1"/>
</dbReference>
<evidence type="ECO:0000256" key="2">
    <source>
        <dbReference type="ARBA" id="ARBA00022692"/>
    </source>
</evidence>
<evidence type="ECO:0000313" key="11">
    <source>
        <dbReference type="Proteomes" id="UP001589748"/>
    </source>
</evidence>
<dbReference type="PANTHER" id="PTHR24221">
    <property type="entry name" value="ATP-BINDING CASSETTE SUB-FAMILY B"/>
    <property type="match status" value="1"/>
</dbReference>
<dbReference type="RefSeq" id="WP_380136848.1">
    <property type="nucleotide sequence ID" value="NZ_JBHLUI010000008.1"/>
</dbReference>
<comment type="caution">
    <text evidence="10">The sequence shown here is derived from an EMBL/GenBank/DDBJ whole genome shotgun (WGS) entry which is preliminary data.</text>
</comment>
<feature type="domain" description="ABC transmembrane type-1" evidence="9">
    <location>
        <begin position="43"/>
        <end position="332"/>
    </location>
</feature>
<dbReference type="PROSITE" id="PS00211">
    <property type="entry name" value="ABC_TRANSPORTER_1"/>
    <property type="match status" value="1"/>
</dbReference>
<dbReference type="InterPro" id="IPR017871">
    <property type="entry name" value="ABC_transporter-like_CS"/>
</dbReference>
<dbReference type="PANTHER" id="PTHR24221:SF646">
    <property type="entry name" value="HAEMOLYSIN SECRETION ATP-BINDING PROTEIN"/>
    <property type="match status" value="1"/>
</dbReference>
<dbReference type="InterPro" id="IPR003593">
    <property type="entry name" value="AAA+_ATPase"/>
</dbReference>
<feature type="transmembrane region" description="Helical" evidence="7">
    <location>
        <begin position="85"/>
        <end position="104"/>
    </location>
</feature>
<dbReference type="InterPro" id="IPR011527">
    <property type="entry name" value="ABC1_TM_dom"/>
</dbReference>
<evidence type="ECO:0000259" key="8">
    <source>
        <dbReference type="PROSITE" id="PS50893"/>
    </source>
</evidence>
<feature type="transmembrane region" description="Helical" evidence="7">
    <location>
        <begin position="157"/>
        <end position="176"/>
    </location>
</feature>
<evidence type="ECO:0000256" key="1">
    <source>
        <dbReference type="ARBA" id="ARBA00004651"/>
    </source>
</evidence>
<accession>A0ABV5LWP5</accession>
<keyword evidence="11" id="KW-1185">Reference proteome</keyword>
<dbReference type="SUPFAM" id="SSF90123">
    <property type="entry name" value="ABC transporter transmembrane region"/>
    <property type="match status" value="1"/>
</dbReference>
<evidence type="ECO:0000256" key="6">
    <source>
        <dbReference type="ARBA" id="ARBA00023136"/>
    </source>
</evidence>
<dbReference type="SMART" id="SM00382">
    <property type="entry name" value="AAA"/>
    <property type="match status" value="1"/>
</dbReference>
<organism evidence="10 11">
    <name type="scientific">Kineococcus gynurae</name>
    <dbReference type="NCBI Taxonomy" id="452979"/>
    <lineage>
        <taxon>Bacteria</taxon>
        <taxon>Bacillati</taxon>
        <taxon>Actinomycetota</taxon>
        <taxon>Actinomycetes</taxon>
        <taxon>Kineosporiales</taxon>
        <taxon>Kineosporiaceae</taxon>
        <taxon>Kineococcus</taxon>
    </lineage>
</organism>
<dbReference type="InterPro" id="IPR039421">
    <property type="entry name" value="Type_1_exporter"/>
</dbReference>
<dbReference type="InterPro" id="IPR027417">
    <property type="entry name" value="P-loop_NTPase"/>
</dbReference>
<dbReference type="Gene3D" id="1.20.1560.10">
    <property type="entry name" value="ABC transporter type 1, transmembrane domain"/>
    <property type="match status" value="1"/>
</dbReference>
<evidence type="ECO:0000313" key="10">
    <source>
        <dbReference type="EMBL" id="MFB9378508.1"/>
    </source>
</evidence>
<dbReference type="Pfam" id="PF00005">
    <property type="entry name" value="ABC_tran"/>
    <property type="match status" value="1"/>
</dbReference>
<dbReference type="EMBL" id="JBHMDM010000007">
    <property type="protein sequence ID" value="MFB9378508.1"/>
    <property type="molecule type" value="Genomic_DNA"/>
</dbReference>
<evidence type="ECO:0000259" key="9">
    <source>
        <dbReference type="PROSITE" id="PS50929"/>
    </source>
</evidence>
<dbReference type="Gene3D" id="3.40.50.300">
    <property type="entry name" value="P-loop containing nucleotide triphosphate hydrolases"/>
    <property type="match status" value="1"/>
</dbReference>
<feature type="transmembrane region" description="Helical" evidence="7">
    <location>
        <begin position="42"/>
        <end position="65"/>
    </location>
</feature>
<reference evidence="10 11" key="1">
    <citation type="submission" date="2024-09" db="EMBL/GenBank/DDBJ databases">
        <authorList>
            <person name="Sun Q."/>
            <person name="Mori K."/>
        </authorList>
    </citation>
    <scope>NUCLEOTIDE SEQUENCE [LARGE SCALE GENOMIC DNA]</scope>
    <source>
        <strain evidence="10 11">TISTR 1856</strain>
    </source>
</reference>
<dbReference type="PROSITE" id="PS50929">
    <property type="entry name" value="ABC_TM1F"/>
    <property type="match status" value="1"/>
</dbReference>
<dbReference type="InterPro" id="IPR003439">
    <property type="entry name" value="ABC_transporter-like_ATP-bd"/>
</dbReference>
<dbReference type="InterPro" id="IPR036640">
    <property type="entry name" value="ABC1_TM_sf"/>
</dbReference>
<feature type="transmembrane region" description="Helical" evidence="7">
    <location>
        <begin position="182"/>
        <end position="201"/>
    </location>
</feature>
<keyword evidence="5 7" id="KW-1133">Transmembrane helix</keyword>
<comment type="subcellular location">
    <subcellularLocation>
        <location evidence="1">Cell membrane</location>
        <topology evidence="1">Multi-pass membrane protein</topology>
    </subcellularLocation>
</comment>